<protein>
    <submittedName>
        <fullName evidence="2">Uncharacterized protein</fullName>
    </submittedName>
</protein>
<feature type="region of interest" description="Disordered" evidence="1">
    <location>
        <begin position="85"/>
        <end position="149"/>
    </location>
</feature>
<feature type="compositionally biased region" description="Basic and acidic residues" evidence="1">
    <location>
        <begin position="1"/>
        <end position="26"/>
    </location>
</feature>
<evidence type="ECO:0000313" key="2">
    <source>
        <dbReference type="EMBL" id="CAL0312204.1"/>
    </source>
</evidence>
<comment type="caution">
    <text evidence="2">The sequence shown here is derived from an EMBL/GenBank/DDBJ whole genome shotgun (WGS) entry which is preliminary data.</text>
</comment>
<dbReference type="AlphaFoldDB" id="A0AAV1WS40"/>
<dbReference type="Proteomes" id="UP001497480">
    <property type="component" value="Unassembled WGS sequence"/>
</dbReference>
<organism evidence="2 3">
    <name type="scientific">Lupinus luteus</name>
    <name type="common">European yellow lupine</name>
    <dbReference type="NCBI Taxonomy" id="3873"/>
    <lineage>
        <taxon>Eukaryota</taxon>
        <taxon>Viridiplantae</taxon>
        <taxon>Streptophyta</taxon>
        <taxon>Embryophyta</taxon>
        <taxon>Tracheophyta</taxon>
        <taxon>Spermatophyta</taxon>
        <taxon>Magnoliopsida</taxon>
        <taxon>eudicotyledons</taxon>
        <taxon>Gunneridae</taxon>
        <taxon>Pentapetalae</taxon>
        <taxon>rosids</taxon>
        <taxon>fabids</taxon>
        <taxon>Fabales</taxon>
        <taxon>Fabaceae</taxon>
        <taxon>Papilionoideae</taxon>
        <taxon>50 kb inversion clade</taxon>
        <taxon>genistoids sensu lato</taxon>
        <taxon>core genistoids</taxon>
        <taxon>Genisteae</taxon>
        <taxon>Lupinus</taxon>
    </lineage>
</organism>
<evidence type="ECO:0000313" key="3">
    <source>
        <dbReference type="Proteomes" id="UP001497480"/>
    </source>
</evidence>
<keyword evidence="3" id="KW-1185">Reference proteome</keyword>
<evidence type="ECO:0000256" key="1">
    <source>
        <dbReference type="SAM" id="MobiDB-lite"/>
    </source>
</evidence>
<name>A0AAV1WS40_LUPLU</name>
<gene>
    <name evidence="2" type="ORF">LLUT_LOCUS13264</name>
</gene>
<proteinExistence type="predicted"/>
<feature type="compositionally biased region" description="Gly residues" evidence="1">
    <location>
        <begin position="92"/>
        <end position="143"/>
    </location>
</feature>
<reference evidence="2 3" key="1">
    <citation type="submission" date="2024-03" db="EMBL/GenBank/DDBJ databases">
        <authorList>
            <person name="Martinez-Hernandez J."/>
        </authorList>
    </citation>
    <scope>NUCLEOTIDE SEQUENCE [LARGE SCALE GENOMIC DNA]</scope>
</reference>
<feature type="region of interest" description="Disordered" evidence="1">
    <location>
        <begin position="1"/>
        <end position="39"/>
    </location>
</feature>
<dbReference type="EMBL" id="CAXHTB010000009">
    <property type="protein sequence ID" value="CAL0312204.1"/>
    <property type="molecule type" value="Genomic_DNA"/>
</dbReference>
<accession>A0AAV1WS40</accession>
<sequence length="149" mass="14529">MAQQQQHRDEFSNQDRNRDRDDDAGKNDQFGTGGVTDPAVTQYTYYESTVATGYGAPPPVTGVPAAGAYALPNYAAYDPALYATTGAAGFDSGTGGGGGQWGQDASAGGGGGGQWGQDASAGGGGGGQGGQDASAGGGGGGGNKGREQK</sequence>